<dbReference type="InterPro" id="IPR014729">
    <property type="entry name" value="Rossmann-like_a/b/a_fold"/>
</dbReference>
<evidence type="ECO:0000313" key="4">
    <source>
        <dbReference type="Proteomes" id="UP001595916"/>
    </source>
</evidence>
<evidence type="ECO:0000313" key="3">
    <source>
        <dbReference type="EMBL" id="MFC4804409.1"/>
    </source>
</evidence>
<sequence length="276" mass="32379">MEMTQKQPLPVTDMDRALIKKFRRYLWSPFIKAVIDFRMIEKNDRVAVAISGGKDSLVLAKLIQELKRHSDVYFEPVYISMDPGFDEQNKTSLLQNCHDMDIPVHFFDSDIFEVAEKVASDNPCYMCARMRRGALYAKAEKLGCNKLALGHHFNDVNETTMMNLLYTGCFKTMLPKLRSKNFENMEIIRPLYYVYEEHIKKYMDHIGISPMNCGCTVTKNDLPTKRREVKELIDSLKRENPNVEKCIFKSIRNINLDCCIGWQQKDQKHFYLDEDY</sequence>
<dbReference type="Proteomes" id="UP001595916">
    <property type="component" value="Unassembled WGS sequence"/>
</dbReference>
<dbReference type="SUPFAM" id="SSF52402">
    <property type="entry name" value="Adenine nucleotide alpha hydrolases-like"/>
    <property type="match status" value="1"/>
</dbReference>
<dbReference type="PANTHER" id="PTHR43686:SF1">
    <property type="entry name" value="AMINOTRAN_5 DOMAIN-CONTAINING PROTEIN"/>
    <property type="match status" value="1"/>
</dbReference>
<protein>
    <submittedName>
        <fullName evidence="3">tRNA 2-thiocytidine biosynthesis TtcA family protein</fullName>
    </submittedName>
</protein>
<accession>A0ABV9QJP1</accession>
<dbReference type="PIRSF" id="PIRSF004976">
    <property type="entry name" value="ATPase_YdaO"/>
    <property type="match status" value="1"/>
</dbReference>
<dbReference type="RefSeq" id="WP_379787915.1">
    <property type="nucleotide sequence ID" value="NZ_JBHSHL010000014.1"/>
</dbReference>
<dbReference type="Gene3D" id="3.40.50.620">
    <property type="entry name" value="HUPs"/>
    <property type="match status" value="1"/>
</dbReference>
<dbReference type="CDD" id="cd24138">
    <property type="entry name" value="TtcA-like"/>
    <property type="match status" value="1"/>
</dbReference>
<organism evidence="3 4">
    <name type="scientific">Filifactor villosus</name>
    <dbReference type="NCBI Taxonomy" id="29374"/>
    <lineage>
        <taxon>Bacteria</taxon>
        <taxon>Bacillati</taxon>
        <taxon>Bacillota</taxon>
        <taxon>Clostridia</taxon>
        <taxon>Peptostreptococcales</taxon>
        <taxon>Filifactoraceae</taxon>
        <taxon>Filifactor</taxon>
    </lineage>
</organism>
<gene>
    <name evidence="3" type="ORF">ACFO4R_04870</name>
</gene>
<proteinExistence type="predicted"/>
<dbReference type="EMBL" id="JBHSHL010000014">
    <property type="protein sequence ID" value="MFC4804409.1"/>
    <property type="molecule type" value="Genomic_DNA"/>
</dbReference>
<keyword evidence="1" id="KW-0808">Transferase</keyword>
<keyword evidence="4" id="KW-1185">Reference proteome</keyword>
<dbReference type="PANTHER" id="PTHR43686">
    <property type="entry name" value="SULFURTRANSFERASE-RELATED"/>
    <property type="match status" value="1"/>
</dbReference>
<dbReference type="Pfam" id="PF01171">
    <property type="entry name" value="ATP_bind_3"/>
    <property type="match status" value="1"/>
</dbReference>
<dbReference type="InterPro" id="IPR011063">
    <property type="entry name" value="TilS/TtcA_N"/>
</dbReference>
<evidence type="ECO:0000256" key="1">
    <source>
        <dbReference type="ARBA" id="ARBA00022679"/>
    </source>
</evidence>
<dbReference type="InterPro" id="IPR035107">
    <property type="entry name" value="tRNA_thiolation_TtcA_Ctu1"/>
</dbReference>
<name>A0ABV9QJP1_9FIRM</name>
<reference evidence="4" key="1">
    <citation type="journal article" date="2019" name="Int. J. Syst. Evol. Microbiol.">
        <title>The Global Catalogue of Microorganisms (GCM) 10K type strain sequencing project: providing services to taxonomists for standard genome sequencing and annotation.</title>
        <authorList>
            <consortium name="The Broad Institute Genomics Platform"/>
            <consortium name="The Broad Institute Genome Sequencing Center for Infectious Disease"/>
            <person name="Wu L."/>
            <person name="Ma J."/>
        </authorList>
    </citation>
    <scope>NUCLEOTIDE SEQUENCE [LARGE SCALE GENOMIC DNA]</scope>
    <source>
        <strain evidence="4">CCUG 46385</strain>
    </source>
</reference>
<evidence type="ECO:0000259" key="2">
    <source>
        <dbReference type="Pfam" id="PF01171"/>
    </source>
</evidence>
<feature type="domain" description="tRNA(Ile)-lysidine/2-thiocytidine synthase N-terminal" evidence="2">
    <location>
        <begin position="46"/>
        <end position="209"/>
    </location>
</feature>
<comment type="caution">
    <text evidence="3">The sequence shown here is derived from an EMBL/GenBank/DDBJ whole genome shotgun (WGS) entry which is preliminary data.</text>
</comment>